<proteinExistence type="inferred from homology"/>
<keyword evidence="4 8" id="KW-0812">Transmembrane</keyword>
<name>A0A0U3BDD1_9ALTE</name>
<evidence type="ECO:0000256" key="4">
    <source>
        <dbReference type="ARBA" id="ARBA00022692"/>
    </source>
</evidence>
<evidence type="ECO:0000313" key="11">
    <source>
        <dbReference type="Proteomes" id="UP000068447"/>
    </source>
</evidence>
<dbReference type="HAMAP" id="MF_01207">
    <property type="entry name" value="MsrQ"/>
    <property type="match status" value="1"/>
</dbReference>
<protein>
    <recommendedName>
        <fullName evidence="8">Protein-methionine-sulfoxide reductase heme-binding subunit MsrQ</fullName>
    </recommendedName>
    <alternativeName>
        <fullName evidence="8">Flavocytochrome MsrQ</fullName>
    </alternativeName>
</protein>
<keyword evidence="11" id="KW-1185">Reference proteome</keyword>
<dbReference type="EMBL" id="CP013650">
    <property type="protein sequence ID" value="ALS99669.1"/>
    <property type="molecule type" value="Genomic_DNA"/>
</dbReference>
<dbReference type="KEGG" id="lal:AT746_16295"/>
<dbReference type="AlphaFoldDB" id="A0A0U3BDD1"/>
<evidence type="ECO:0000256" key="3">
    <source>
        <dbReference type="ARBA" id="ARBA00022617"/>
    </source>
</evidence>
<dbReference type="GO" id="GO:0005886">
    <property type="term" value="C:plasma membrane"/>
    <property type="evidence" value="ECO:0007669"/>
    <property type="project" value="UniProtKB-SubCell"/>
</dbReference>
<evidence type="ECO:0000256" key="6">
    <source>
        <dbReference type="ARBA" id="ARBA00023004"/>
    </source>
</evidence>
<dbReference type="GO" id="GO:0030091">
    <property type="term" value="P:protein repair"/>
    <property type="evidence" value="ECO:0007669"/>
    <property type="project" value="UniProtKB-UniRule"/>
</dbReference>
<keyword evidence="8" id="KW-0288">FMN</keyword>
<evidence type="ECO:0000256" key="1">
    <source>
        <dbReference type="ARBA" id="ARBA00004141"/>
    </source>
</evidence>
<dbReference type="NCBIfam" id="NF003831">
    <property type="entry name" value="PRK05419.1-2"/>
    <property type="match status" value="1"/>
</dbReference>
<dbReference type="Proteomes" id="UP000068447">
    <property type="component" value="Chromosome"/>
</dbReference>
<comment type="subcellular location">
    <subcellularLocation>
        <location evidence="8">Cell membrane</location>
        <topology evidence="8">Multi-pass membrane protein</topology>
    </subcellularLocation>
    <subcellularLocation>
        <location evidence="1">Membrane</location>
        <topology evidence="1">Multi-pass membrane protein</topology>
    </subcellularLocation>
</comment>
<evidence type="ECO:0000313" key="10">
    <source>
        <dbReference type="EMBL" id="ALS99669.1"/>
    </source>
</evidence>
<feature type="transmembrane region" description="Helical" evidence="8">
    <location>
        <begin position="12"/>
        <end position="34"/>
    </location>
</feature>
<keyword evidence="8" id="KW-0249">Electron transport</keyword>
<organism evidence="10 11">
    <name type="scientific">Lacimicrobium alkaliphilum</name>
    <dbReference type="NCBI Taxonomy" id="1526571"/>
    <lineage>
        <taxon>Bacteria</taxon>
        <taxon>Pseudomonadati</taxon>
        <taxon>Pseudomonadota</taxon>
        <taxon>Gammaproteobacteria</taxon>
        <taxon>Alteromonadales</taxon>
        <taxon>Alteromonadaceae</taxon>
        <taxon>Lacimicrobium</taxon>
    </lineage>
</organism>
<feature type="transmembrane region" description="Helical" evidence="8">
    <location>
        <begin position="153"/>
        <end position="170"/>
    </location>
</feature>
<evidence type="ECO:0000256" key="7">
    <source>
        <dbReference type="ARBA" id="ARBA00023136"/>
    </source>
</evidence>
<dbReference type="Pfam" id="PF01794">
    <property type="entry name" value="Ferric_reduct"/>
    <property type="match status" value="1"/>
</dbReference>
<comment type="cofactor">
    <cofactor evidence="8">
        <name>FMN</name>
        <dbReference type="ChEBI" id="CHEBI:58210"/>
    </cofactor>
    <text evidence="8">Binds 1 FMN per subunit.</text>
</comment>
<evidence type="ECO:0000256" key="5">
    <source>
        <dbReference type="ARBA" id="ARBA00022989"/>
    </source>
</evidence>
<feature type="transmembrane region" description="Helical" evidence="8">
    <location>
        <begin position="122"/>
        <end position="141"/>
    </location>
</feature>
<dbReference type="GO" id="GO:0010181">
    <property type="term" value="F:FMN binding"/>
    <property type="evidence" value="ECO:0007669"/>
    <property type="project" value="UniProtKB-UniRule"/>
</dbReference>
<keyword evidence="6 8" id="KW-0408">Iron</keyword>
<dbReference type="STRING" id="1526571.AT746_16295"/>
<dbReference type="OrthoDB" id="9788328at2"/>
<dbReference type="InterPro" id="IPR022837">
    <property type="entry name" value="MsrQ-like"/>
</dbReference>
<evidence type="ECO:0000259" key="9">
    <source>
        <dbReference type="Pfam" id="PF01794"/>
    </source>
</evidence>
<keyword evidence="8" id="KW-0479">Metal-binding</keyword>
<sequence>MVSRIHFRPWQILGLKLLIHSLCIGWAGITYYQAVTDQLGGDPVKAILHFTGISAFNLLLMSLCMSPLAKYFRQAQFIRFRRLLGLYAFFYAVLHLLSYLLFELQLEWGMLISEIIKRPYITVGMSAWLILLALSITSTQAMQRKLGRRWQRLHNWIYLAACLIALHYIWSVKSDIVQPALYIAMLAVLLGLRKDKLLKPLQGIWRKISTRA</sequence>
<evidence type="ECO:0000256" key="2">
    <source>
        <dbReference type="ARBA" id="ARBA00022448"/>
    </source>
</evidence>
<dbReference type="PANTHER" id="PTHR36964:SF1">
    <property type="entry name" value="PROTEIN-METHIONINE-SULFOXIDE REDUCTASE HEME-BINDING SUBUNIT MSRQ"/>
    <property type="match status" value="1"/>
</dbReference>
<feature type="transmembrane region" description="Helical" evidence="8">
    <location>
        <begin position="84"/>
        <end position="102"/>
    </location>
</feature>
<dbReference type="GO" id="GO:0016679">
    <property type="term" value="F:oxidoreductase activity, acting on diphenols and related substances as donors"/>
    <property type="evidence" value="ECO:0007669"/>
    <property type="project" value="TreeGrafter"/>
</dbReference>
<keyword evidence="5 8" id="KW-1133">Transmembrane helix</keyword>
<keyword evidence="7 8" id="KW-0472">Membrane</keyword>
<comment type="similarity">
    <text evidence="8">Belongs to the MsrQ family.</text>
</comment>
<gene>
    <name evidence="8" type="primary">msrQ</name>
    <name evidence="10" type="ORF">AT746_16295</name>
</gene>
<feature type="domain" description="Ferric oxidoreductase" evidence="9">
    <location>
        <begin position="51"/>
        <end position="164"/>
    </location>
</feature>
<feature type="transmembrane region" description="Helical" evidence="8">
    <location>
        <begin position="46"/>
        <end position="72"/>
    </location>
</feature>
<dbReference type="PANTHER" id="PTHR36964">
    <property type="entry name" value="PROTEIN-METHIONINE-SULFOXIDE REDUCTASE HEME-BINDING SUBUNIT MSRQ"/>
    <property type="match status" value="1"/>
</dbReference>
<keyword evidence="3 8" id="KW-0349">Heme</keyword>
<dbReference type="InterPro" id="IPR013130">
    <property type="entry name" value="Fe3_Rdtase_TM_dom"/>
</dbReference>
<accession>A0A0U3BDD1</accession>
<keyword evidence="2 8" id="KW-0813">Transport</keyword>
<keyword evidence="8" id="KW-1003">Cell membrane</keyword>
<comment type="cofactor">
    <cofactor evidence="8">
        <name>heme b</name>
        <dbReference type="ChEBI" id="CHEBI:60344"/>
    </cofactor>
    <text evidence="8">Binds 1 heme b (iron(II)-protoporphyrin IX) group per subunit.</text>
</comment>
<feature type="transmembrane region" description="Helical" evidence="8">
    <location>
        <begin position="176"/>
        <end position="192"/>
    </location>
</feature>
<dbReference type="GO" id="GO:0020037">
    <property type="term" value="F:heme binding"/>
    <property type="evidence" value="ECO:0007669"/>
    <property type="project" value="UniProtKB-UniRule"/>
</dbReference>
<keyword evidence="8" id="KW-0285">Flavoprotein</keyword>
<reference evidence="10 11" key="1">
    <citation type="submission" date="2015-12" db="EMBL/GenBank/DDBJ databases">
        <title>Complete genome of Lacimicrobium alkaliphilum KCTC 32984.</title>
        <authorList>
            <person name="Kim S.-G."/>
            <person name="Lee Y.-J."/>
        </authorList>
    </citation>
    <scope>NUCLEOTIDE SEQUENCE [LARGE SCALE GENOMIC DNA]</scope>
    <source>
        <strain evidence="10 11">YelD216</strain>
    </source>
</reference>
<evidence type="ECO:0000256" key="8">
    <source>
        <dbReference type="HAMAP-Rule" id="MF_01207"/>
    </source>
</evidence>
<dbReference type="RefSeq" id="WP_062482461.1">
    <property type="nucleotide sequence ID" value="NZ_CP013650.1"/>
</dbReference>
<comment type="subunit">
    <text evidence="8">Heterodimer of a catalytic subunit (MsrP) and a heme-binding subunit (MsrQ).</text>
</comment>
<dbReference type="GO" id="GO:0046872">
    <property type="term" value="F:metal ion binding"/>
    <property type="evidence" value="ECO:0007669"/>
    <property type="project" value="UniProtKB-KW"/>
</dbReference>
<dbReference type="GO" id="GO:0009055">
    <property type="term" value="F:electron transfer activity"/>
    <property type="evidence" value="ECO:0007669"/>
    <property type="project" value="UniProtKB-UniRule"/>
</dbReference>
<comment type="function">
    <text evidence="8">Part of the MsrPQ system that repairs oxidized periplasmic proteins containing methionine sulfoxide residues (Met-O), using respiratory chain electrons. Thus protects these proteins from oxidative-stress damage caused by reactive species of oxygen and chlorine generated by the host defense mechanisms. MsrPQ is essential for the maintenance of envelope integrity under bleach stress, rescuing a wide series of structurally unrelated periplasmic proteins from methionine oxidation. MsrQ provides electrons for reduction to the reductase catalytic subunit MsrP, using the quinone pool of the respiratory chain.</text>
</comment>